<evidence type="ECO:0000256" key="2">
    <source>
        <dbReference type="ARBA" id="ARBA00022801"/>
    </source>
</evidence>
<dbReference type="InterPro" id="IPR004947">
    <property type="entry name" value="DNase_II"/>
</dbReference>
<dbReference type="Pfam" id="PF03265">
    <property type="entry name" value="DNase_II"/>
    <property type="match status" value="1"/>
</dbReference>
<keyword evidence="2" id="KW-0378">Hydrolase</keyword>
<evidence type="ECO:0000313" key="4">
    <source>
        <dbReference type="Proteomes" id="UP001159363"/>
    </source>
</evidence>
<evidence type="ECO:0000256" key="1">
    <source>
        <dbReference type="ARBA" id="ARBA00007527"/>
    </source>
</evidence>
<evidence type="ECO:0000313" key="3">
    <source>
        <dbReference type="EMBL" id="KAJ8898399.1"/>
    </source>
</evidence>
<protein>
    <submittedName>
        <fullName evidence="3">Uncharacterized protein</fullName>
    </submittedName>
</protein>
<dbReference type="PANTHER" id="PTHR10858:SF23">
    <property type="entry name" value="DEOXYRIBONUCLEASE II"/>
    <property type="match status" value="1"/>
</dbReference>
<dbReference type="EMBL" id="JARBHB010000001">
    <property type="protein sequence ID" value="KAJ8898399.1"/>
    <property type="molecule type" value="Genomic_DNA"/>
</dbReference>
<dbReference type="PANTHER" id="PTHR10858">
    <property type="entry name" value="DEOXYRIBONUCLEASE II"/>
    <property type="match status" value="1"/>
</dbReference>
<organism evidence="3 4">
    <name type="scientific">Dryococelus australis</name>
    <dbReference type="NCBI Taxonomy" id="614101"/>
    <lineage>
        <taxon>Eukaryota</taxon>
        <taxon>Metazoa</taxon>
        <taxon>Ecdysozoa</taxon>
        <taxon>Arthropoda</taxon>
        <taxon>Hexapoda</taxon>
        <taxon>Insecta</taxon>
        <taxon>Pterygota</taxon>
        <taxon>Neoptera</taxon>
        <taxon>Polyneoptera</taxon>
        <taxon>Phasmatodea</taxon>
        <taxon>Verophasmatodea</taxon>
        <taxon>Anareolatae</taxon>
        <taxon>Phasmatidae</taxon>
        <taxon>Eurycanthinae</taxon>
        <taxon>Dryococelus</taxon>
    </lineage>
</organism>
<gene>
    <name evidence="3" type="ORF">PR048_003759</name>
</gene>
<proteinExistence type="inferred from homology"/>
<comment type="similarity">
    <text evidence="1">Belongs to the DNase II family.</text>
</comment>
<sequence length="99" mass="11010">MFFQPDLLWILYNDQPPNGNVSFNKGHTKGVVMCKPDGGLWLVHSIPHYPPSPTGMSGGYSYPHSGLTYGQSFLCLSLNVKQMDLVGKHWDLRSTECPA</sequence>
<name>A0ABQ9IP19_9NEOP</name>
<accession>A0ABQ9IP19</accession>
<comment type="caution">
    <text evidence="3">The sequence shown here is derived from an EMBL/GenBank/DDBJ whole genome shotgun (WGS) entry which is preliminary data.</text>
</comment>
<reference evidence="3 4" key="1">
    <citation type="submission" date="2023-02" db="EMBL/GenBank/DDBJ databases">
        <title>LHISI_Scaffold_Assembly.</title>
        <authorList>
            <person name="Stuart O.P."/>
            <person name="Cleave R."/>
            <person name="Magrath M.J.L."/>
            <person name="Mikheyev A.S."/>
        </authorList>
    </citation>
    <scope>NUCLEOTIDE SEQUENCE [LARGE SCALE GENOMIC DNA]</scope>
    <source>
        <strain evidence="3">Daus_M_001</strain>
        <tissue evidence="3">Leg muscle</tissue>
    </source>
</reference>
<keyword evidence="4" id="KW-1185">Reference proteome</keyword>
<dbReference type="Proteomes" id="UP001159363">
    <property type="component" value="Chromosome 1"/>
</dbReference>